<keyword evidence="5 7" id="KW-0472">Membrane</keyword>
<dbReference type="PRINTS" id="PR00466">
    <property type="entry name" value="GP91PHOX"/>
</dbReference>
<dbReference type="InterPro" id="IPR050369">
    <property type="entry name" value="RBOH/FRE"/>
</dbReference>
<dbReference type="CDD" id="cd06186">
    <property type="entry name" value="NOX_Duox_like_FAD_NADP"/>
    <property type="match status" value="1"/>
</dbReference>
<dbReference type="Pfam" id="PF08030">
    <property type="entry name" value="NAD_binding_6"/>
    <property type="match status" value="1"/>
</dbReference>
<dbReference type="SFLD" id="SFLDS00052">
    <property type="entry name" value="Ferric_Reductase_Domain"/>
    <property type="match status" value="1"/>
</dbReference>
<feature type="transmembrane region" description="Helical" evidence="7">
    <location>
        <begin position="12"/>
        <end position="35"/>
    </location>
</feature>
<evidence type="ECO:0000313" key="10">
    <source>
        <dbReference type="RefSeq" id="XP_014662508.1"/>
    </source>
</evidence>
<gene>
    <name evidence="10" type="primary">LOC106805442</name>
</gene>
<dbReference type="InterPro" id="IPR013112">
    <property type="entry name" value="FAD-bd_8"/>
</dbReference>
<evidence type="ECO:0000259" key="8">
    <source>
        <dbReference type="PROSITE" id="PS51384"/>
    </source>
</evidence>
<organism evidence="9 10">
    <name type="scientific">Priapulus caudatus</name>
    <name type="common">Priapulid worm</name>
    <dbReference type="NCBI Taxonomy" id="37621"/>
    <lineage>
        <taxon>Eukaryota</taxon>
        <taxon>Metazoa</taxon>
        <taxon>Ecdysozoa</taxon>
        <taxon>Scalidophora</taxon>
        <taxon>Priapulida</taxon>
        <taxon>Priapulimorpha</taxon>
        <taxon>Priapulimorphida</taxon>
        <taxon>Priapulidae</taxon>
        <taxon>Priapulus</taxon>
    </lineage>
</organism>
<feature type="transmembrane region" description="Helical" evidence="7">
    <location>
        <begin position="162"/>
        <end position="181"/>
    </location>
</feature>
<reference evidence="10" key="1">
    <citation type="submission" date="2025-08" db="UniProtKB">
        <authorList>
            <consortium name="RefSeq"/>
        </authorList>
    </citation>
    <scope>IDENTIFICATION</scope>
</reference>
<dbReference type="InterPro" id="IPR017927">
    <property type="entry name" value="FAD-bd_FR_type"/>
</dbReference>
<feature type="transmembrane region" description="Helical" evidence="7">
    <location>
        <begin position="96"/>
        <end position="116"/>
    </location>
</feature>
<name>A0ABM1DRD7_PRICU</name>
<dbReference type="SUPFAM" id="SSF63380">
    <property type="entry name" value="Riboflavin synthase domain-like"/>
    <property type="match status" value="1"/>
</dbReference>
<dbReference type="Pfam" id="PF08022">
    <property type="entry name" value="FAD_binding_8"/>
    <property type="match status" value="1"/>
</dbReference>
<comment type="catalytic activity">
    <reaction evidence="6">
        <text>NADPH + 2 O2 = 2 superoxide + NADP(+) + H(+)</text>
        <dbReference type="Rhea" id="RHEA:63180"/>
        <dbReference type="ChEBI" id="CHEBI:15378"/>
        <dbReference type="ChEBI" id="CHEBI:15379"/>
        <dbReference type="ChEBI" id="CHEBI:18421"/>
        <dbReference type="ChEBI" id="CHEBI:57783"/>
        <dbReference type="ChEBI" id="CHEBI:58349"/>
    </reaction>
</comment>
<feature type="transmembrane region" description="Helical" evidence="7">
    <location>
        <begin position="55"/>
        <end position="75"/>
    </location>
</feature>
<evidence type="ECO:0000256" key="1">
    <source>
        <dbReference type="ARBA" id="ARBA00004141"/>
    </source>
</evidence>
<dbReference type="PANTHER" id="PTHR11972">
    <property type="entry name" value="NADPH OXIDASE"/>
    <property type="match status" value="1"/>
</dbReference>
<dbReference type="Gene3D" id="2.40.30.10">
    <property type="entry name" value="Translation factors"/>
    <property type="match status" value="1"/>
</dbReference>
<dbReference type="PANTHER" id="PTHR11972:SF191">
    <property type="entry name" value="FAD-BINDING FR-TYPE DOMAIN-CONTAINING PROTEIN"/>
    <property type="match status" value="1"/>
</dbReference>
<dbReference type="RefSeq" id="XP_014662508.1">
    <property type="nucleotide sequence ID" value="XM_014807022.1"/>
</dbReference>
<keyword evidence="3 7" id="KW-1133">Transmembrane helix</keyword>
<dbReference type="InterPro" id="IPR039261">
    <property type="entry name" value="FNR_nucleotide-bd"/>
</dbReference>
<evidence type="ECO:0000313" key="9">
    <source>
        <dbReference type="Proteomes" id="UP000695022"/>
    </source>
</evidence>
<protein>
    <submittedName>
        <fullName evidence="10">Cytochrome b-245 heavy chain-like</fullName>
    </submittedName>
</protein>
<feature type="domain" description="FAD-binding FR-type" evidence="8">
    <location>
        <begin position="277"/>
        <end position="382"/>
    </location>
</feature>
<accession>A0ABM1DRD7</accession>
<evidence type="ECO:0000256" key="2">
    <source>
        <dbReference type="ARBA" id="ARBA00022692"/>
    </source>
</evidence>
<dbReference type="Gene3D" id="3.40.50.80">
    <property type="entry name" value="Nucleotide-binding domain of ferredoxin-NADP reductase (FNR) module"/>
    <property type="match status" value="1"/>
</dbReference>
<dbReference type="SFLD" id="SFLDG01168">
    <property type="entry name" value="Ferric_reductase_subgroup_(FRE"/>
    <property type="match status" value="1"/>
</dbReference>
<evidence type="ECO:0000256" key="4">
    <source>
        <dbReference type="ARBA" id="ARBA00023002"/>
    </source>
</evidence>
<feature type="transmembrane region" description="Helical" evidence="7">
    <location>
        <begin position="193"/>
        <end position="213"/>
    </location>
</feature>
<dbReference type="Proteomes" id="UP000695022">
    <property type="component" value="Unplaced"/>
</dbReference>
<evidence type="ECO:0000256" key="3">
    <source>
        <dbReference type="ARBA" id="ARBA00022989"/>
    </source>
</evidence>
<evidence type="ECO:0000256" key="5">
    <source>
        <dbReference type="ARBA" id="ARBA00023136"/>
    </source>
</evidence>
<dbReference type="InterPro" id="IPR013121">
    <property type="entry name" value="Fe_red_NAD-bd_6"/>
</dbReference>
<proteinExistence type="predicted"/>
<evidence type="ECO:0000256" key="7">
    <source>
        <dbReference type="SAM" id="Phobius"/>
    </source>
</evidence>
<dbReference type="Pfam" id="PF01794">
    <property type="entry name" value="Ferric_reduct"/>
    <property type="match status" value="1"/>
</dbReference>
<dbReference type="InterPro" id="IPR000778">
    <property type="entry name" value="Cyt_b245_heavy_chain"/>
</dbReference>
<dbReference type="SUPFAM" id="SSF52343">
    <property type="entry name" value="Ferredoxin reductase-like, C-terminal NADP-linked domain"/>
    <property type="match status" value="1"/>
</dbReference>
<dbReference type="InterPro" id="IPR013130">
    <property type="entry name" value="Fe3_Rdtase_TM_dom"/>
</dbReference>
<dbReference type="SFLD" id="SFLDG01169">
    <property type="entry name" value="NADPH_oxidase_subgroup_(NOX)"/>
    <property type="match status" value="1"/>
</dbReference>
<evidence type="ECO:0000256" key="6">
    <source>
        <dbReference type="ARBA" id="ARBA00049908"/>
    </source>
</evidence>
<dbReference type="InterPro" id="IPR017938">
    <property type="entry name" value="Riboflavin_synthase-like_b-brl"/>
</dbReference>
<comment type="subcellular location">
    <subcellularLocation>
        <location evidence="1">Membrane</location>
        <topology evidence="1">Multi-pass membrane protein</topology>
    </subcellularLocation>
</comment>
<keyword evidence="9" id="KW-1185">Reference proteome</keyword>
<keyword evidence="2 7" id="KW-0812">Transmembrane</keyword>
<keyword evidence="4" id="KW-0560">Oxidoreductase</keyword>
<dbReference type="GeneID" id="106805442"/>
<dbReference type="PROSITE" id="PS51384">
    <property type="entry name" value="FAD_FR"/>
    <property type="match status" value="1"/>
</dbReference>
<sequence>MGNWLLNELPKWILFTAWLALNIALFVNTYLSYMADKYVYLRVLIGHGLPFARSSAYIINVNSMLILLPVCRNLISFLRGTCGCCTRVRRQLDRNIIVHRFLAYWICLLSIIHTGAHCYNFEHFVLAHHSSDGLVQTLSNLPDGPNPIKEPNSDAIKALFKFIPGVTGIVLVLALVLMVSSSTNFIRRSYFEVFWFTHHLFVIYYIAIVIHGMQGVVKAQTNIDVHDPNVCRDQYDGGWGTATCPIPTFEGSSGSSWKWVVGPFALYLLERCVRLYRSFQPVTIHKVVKHPSRTIELLLKKPGFHAEVGQYVFLHCPKISQLEWHPFTLTSCPEDENISIHLRIVGDWTSALAMACGVDSDQQPEKLPRLAIDGPFGTASEDVFNYPVVLLVGAGIGVTPFASVLKSIWYKYNDENVQLKLEKVYFYWICPDTMSFEWFADLLKSLERQMVAKGLPQFLDYNIYLTRGWDANQARNIVLHEEAVYDVVTNLRHKTHYGRPNWEQIFSAMAAAHPATKIGVFLCGPKVLSPTLRQLCNRHSSVDTAGARFYFNKENF</sequence>